<name>A0ABP6QXS5_9ACTN</name>
<organism evidence="3 4">
    <name type="scientific">Streptomyces labedae</name>
    <dbReference type="NCBI Taxonomy" id="285569"/>
    <lineage>
        <taxon>Bacteria</taxon>
        <taxon>Bacillati</taxon>
        <taxon>Actinomycetota</taxon>
        <taxon>Actinomycetes</taxon>
        <taxon>Kitasatosporales</taxon>
        <taxon>Streptomycetaceae</taxon>
        <taxon>Streptomyces</taxon>
    </lineage>
</organism>
<dbReference type="InterPro" id="IPR001584">
    <property type="entry name" value="Integrase_cat-core"/>
</dbReference>
<evidence type="ECO:0000313" key="4">
    <source>
        <dbReference type="Proteomes" id="UP001500728"/>
    </source>
</evidence>
<sequence length="752" mass="83710">MSRAAVRVGVGSRFSYDGEIVEVVELASTQAGGEVVLKDGRDRLLRLAVKELLLSDCARIIPDGPGPASDDPRDVAAVVLDQLDEAERERVLERAAHVREVLTGFRSGSEELAAAGEPRAPYAAGEPMESRYAAKAAELEVAARTVKRWASAFRRDGEAGLVPARSGPRSGHRNAEPWSEAALEVMVEYTGQSKPSRKMVIERTRARLLARGFDEEDLPSRATAYRLLEDLERRHPTFRLSTKRNRDIAARPGGVYGKLRPTRPGEYLLMDTNRLDVFALDPVTLQWLQAELTVAMDWYTRCICGIRITPVSTKAVDASVALYQAFRPRPAGQDWPAHAVWPEHGIPRSVLVEATALEGPMRSAASPALVPETVLVDHGKVFVSEHLTSVCRRLGISVQPARLRTGRDKGPLERFFLTLREDLLQGLPGYKGPDLHSRGERPEGEAFFFLHELEAIIREWVACVYHVRPHTSLIDPGVPGLRMSPAAMFEHGLNRAGYIEVPRDPDLAFEFLRVERRKIQHYGIDLDARRYNGPALDPYRGLLSGEPDGKWPIAVNPDDINAVYFRDPESRRWHALAWEHAPGRDMPVSEEALQFARRLAVARDRFPDDKAAVRDLFERWNLGLGTSLVERRMALRLAREQAALDLPEAEESVATLPSVRRLMELTEAAKPQPAAEAAPEAGDDDVGADRRPGRCPGLAPGRLERADPRPYHRPGPGRGSPAQLPCLARPGLRLLRLRPDRRRRRPRALDGD</sequence>
<keyword evidence="4" id="KW-1185">Reference proteome</keyword>
<dbReference type="InterPro" id="IPR015378">
    <property type="entry name" value="Transposase-like_Mu_C"/>
</dbReference>
<evidence type="ECO:0000259" key="2">
    <source>
        <dbReference type="PROSITE" id="PS50994"/>
    </source>
</evidence>
<evidence type="ECO:0000313" key="3">
    <source>
        <dbReference type="EMBL" id="GAA3264586.1"/>
    </source>
</evidence>
<dbReference type="Pfam" id="PF09299">
    <property type="entry name" value="Mu-transpos_C"/>
    <property type="match status" value="1"/>
</dbReference>
<comment type="caution">
    <text evidence="3">The sequence shown here is derived from an EMBL/GenBank/DDBJ whole genome shotgun (WGS) entry which is preliminary data.</text>
</comment>
<feature type="region of interest" description="Disordered" evidence="1">
    <location>
        <begin position="668"/>
        <end position="752"/>
    </location>
</feature>
<accession>A0ABP6QXS5</accession>
<dbReference type="Gene3D" id="3.30.420.10">
    <property type="entry name" value="Ribonuclease H-like superfamily/Ribonuclease H"/>
    <property type="match status" value="1"/>
</dbReference>
<feature type="domain" description="Integrase catalytic" evidence="2">
    <location>
        <begin position="260"/>
        <end position="493"/>
    </location>
</feature>
<dbReference type="Proteomes" id="UP001500728">
    <property type="component" value="Unassembled WGS sequence"/>
</dbReference>
<feature type="compositionally biased region" description="Basic residues" evidence="1">
    <location>
        <begin position="735"/>
        <end position="746"/>
    </location>
</feature>
<evidence type="ECO:0000256" key="1">
    <source>
        <dbReference type="SAM" id="MobiDB-lite"/>
    </source>
</evidence>
<reference evidence="4" key="1">
    <citation type="journal article" date="2019" name="Int. J. Syst. Evol. Microbiol.">
        <title>The Global Catalogue of Microorganisms (GCM) 10K type strain sequencing project: providing services to taxonomists for standard genome sequencing and annotation.</title>
        <authorList>
            <consortium name="The Broad Institute Genomics Platform"/>
            <consortium name="The Broad Institute Genome Sequencing Center for Infectious Disease"/>
            <person name="Wu L."/>
            <person name="Ma J."/>
        </authorList>
    </citation>
    <scope>NUCLEOTIDE SEQUENCE [LARGE SCALE GENOMIC DNA]</scope>
    <source>
        <strain evidence="4">JCM 9381</strain>
    </source>
</reference>
<gene>
    <name evidence="3" type="ORF">GCM10010469_34380</name>
</gene>
<dbReference type="InterPro" id="IPR012337">
    <property type="entry name" value="RNaseH-like_sf"/>
</dbReference>
<dbReference type="PROSITE" id="PS50994">
    <property type="entry name" value="INTEGRASE"/>
    <property type="match status" value="1"/>
</dbReference>
<dbReference type="EMBL" id="BAAAUW010000015">
    <property type="protein sequence ID" value="GAA3264586.1"/>
    <property type="molecule type" value="Genomic_DNA"/>
</dbReference>
<dbReference type="SUPFAM" id="SSF53098">
    <property type="entry name" value="Ribonuclease H-like"/>
    <property type="match status" value="1"/>
</dbReference>
<protein>
    <submittedName>
        <fullName evidence="3">Helix-turn-helix domain-containing protein</fullName>
    </submittedName>
</protein>
<dbReference type="RefSeq" id="WP_346152784.1">
    <property type="nucleotide sequence ID" value="NZ_BAAAUW010000015.1"/>
</dbReference>
<dbReference type="InterPro" id="IPR036397">
    <property type="entry name" value="RNaseH_sf"/>
</dbReference>
<proteinExistence type="predicted"/>
<feature type="compositionally biased region" description="Low complexity" evidence="1">
    <location>
        <begin position="668"/>
        <end position="680"/>
    </location>
</feature>